<reference evidence="4" key="1">
    <citation type="submission" date="2022-10" db="EMBL/GenBank/DDBJ databases">
        <title>The complete genomes of actinobacterial strains from the NBC collection.</title>
        <authorList>
            <person name="Joergensen T.S."/>
            <person name="Alvarez Arevalo M."/>
            <person name="Sterndorff E.B."/>
            <person name="Faurdal D."/>
            <person name="Vuksanovic O."/>
            <person name="Mourched A.-S."/>
            <person name="Charusanti P."/>
            <person name="Shaw S."/>
            <person name="Blin K."/>
            <person name="Weber T."/>
        </authorList>
    </citation>
    <scope>NUCLEOTIDE SEQUENCE</scope>
    <source>
        <strain evidence="4">NBC_01482</strain>
    </source>
</reference>
<evidence type="ECO:0000313" key="5">
    <source>
        <dbReference type="Proteomes" id="UP001432062"/>
    </source>
</evidence>
<organism evidence="4 5">
    <name type="scientific">Nocardia vinacea</name>
    <dbReference type="NCBI Taxonomy" id="96468"/>
    <lineage>
        <taxon>Bacteria</taxon>
        <taxon>Bacillati</taxon>
        <taxon>Actinomycetota</taxon>
        <taxon>Actinomycetes</taxon>
        <taxon>Mycobacteriales</taxon>
        <taxon>Nocardiaceae</taxon>
        <taxon>Nocardia</taxon>
    </lineage>
</organism>
<evidence type="ECO:0000256" key="1">
    <source>
        <dbReference type="ARBA" id="ARBA00022679"/>
    </source>
</evidence>
<dbReference type="Gene3D" id="3.40.1190.20">
    <property type="match status" value="1"/>
</dbReference>
<evidence type="ECO:0000313" key="4">
    <source>
        <dbReference type="EMBL" id="WUV45725.1"/>
    </source>
</evidence>
<dbReference type="SUPFAM" id="SSF53613">
    <property type="entry name" value="Ribokinase-like"/>
    <property type="match status" value="1"/>
</dbReference>
<evidence type="ECO:0000256" key="2">
    <source>
        <dbReference type="ARBA" id="ARBA00022777"/>
    </source>
</evidence>
<dbReference type="EMBL" id="CP109441">
    <property type="protein sequence ID" value="WUV45725.1"/>
    <property type="molecule type" value="Genomic_DNA"/>
</dbReference>
<dbReference type="InterPro" id="IPR011611">
    <property type="entry name" value="PfkB_dom"/>
</dbReference>
<gene>
    <name evidence="4" type="ORF">OG563_42680</name>
</gene>
<keyword evidence="1" id="KW-0808">Transferase</keyword>
<accession>A0ABZ1YUV3</accession>
<feature type="domain" description="Carbohydrate kinase PfkB" evidence="3">
    <location>
        <begin position="187"/>
        <end position="477"/>
    </location>
</feature>
<protein>
    <submittedName>
        <fullName evidence="4">PfkB family carbohydrate kinase</fullName>
    </submittedName>
</protein>
<dbReference type="PANTHER" id="PTHR10584">
    <property type="entry name" value="SUGAR KINASE"/>
    <property type="match status" value="1"/>
</dbReference>
<keyword evidence="5" id="KW-1185">Reference proteome</keyword>
<dbReference type="RefSeq" id="WP_329409208.1">
    <property type="nucleotide sequence ID" value="NZ_CP109441.1"/>
</dbReference>
<proteinExistence type="predicted"/>
<name>A0ABZ1YUV3_9NOCA</name>
<dbReference type="Proteomes" id="UP001432062">
    <property type="component" value="Chromosome"/>
</dbReference>
<evidence type="ECO:0000259" key="3">
    <source>
        <dbReference type="Pfam" id="PF00294"/>
    </source>
</evidence>
<dbReference type="GO" id="GO:0016301">
    <property type="term" value="F:kinase activity"/>
    <property type="evidence" value="ECO:0007669"/>
    <property type="project" value="UniProtKB-KW"/>
</dbReference>
<sequence>MVQQDSRTVAIRNILTRLSKRSGLSADRLRTTEIDVAPLLDLSVIRRRAQQEGLSAEEAVLPVVRDLARQLDPTNRLIADAELSLGLLREKPSAGIDLERLYAADLGERRVYLTEQWRGLHEAYGADFVPPAPTVRSLRATPERRAFTELAAKLAAAAAYSTSNYRLTPEPKVLIALPDVQPRRGVVTVIGSAVIDHIYRIGQIPSAGKSTPGSFEVHAGGKGLNRAVAAARLGLQAQLISAVGNDDAGRHILNYLRAENVDTDLVKVVDGATTNVSAVMITSTGVSSKIGCEDDRIWQGAHVVSEPRFREALAASDAVVLTFEQPSDAIKDVLAAIGEMDRRPTVVVSPSPPIDAPQYLYQYFGAVDYLVGSTWELRALLPGDPSASGAAVAQRLRSLGVRGVCVIDGFRCIVRSDEINADIADFPVALEDSPGAAAAFSAALVSKIVASGRPADEPVFRWATAAMVATQSFGDIPDAMPSVRDIDRIVHLAGEESAGA</sequence>
<dbReference type="Pfam" id="PF00294">
    <property type="entry name" value="PfkB"/>
    <property type="match status" value="1"/>
</dbReference>
<dbReference type="PANTHER" id="PTHR10584:SF166">
    <property type="entry name" value="RIBOKINASE"/>
    <property type="match status" value="1"/>
</dbReference>
<keyword evidence="2 4" id="KW-0418">Kinase</keyword>
<dbReference type="InterPro" id="IPR029056">
    <property type="entry name" value="Ribokinase-like"/>
</dbReference>